<sequence length="91" mass="10136">MDISDERPIATRHTDNLPEVTAGGPFYRLKPDLGYTDQPLYQVIAISHGFFHVREAGTGQIKGFRCSHNDACKLAIHLENKQLGCTRTAQP</sequence>
<evidence type="ECO:0000313" key="2">
    <source>
        <dbReference type="Proteomes" id="UP000809529"/>
    </source>
</evidence>
<dbReference type="RefSeq" id="WP_131811515.1">
    <property type="nucleotide sequence ID" value="NZ_JAAEBW010000012.1"/>
</dbReference>
<proteinExistence type="predicted"/>
<reference evidence="1 2" key="1">
    <citation type="submission" date="2020-01" db="EMBL/GenBank/DDBJ databases">
        <title>Comparative genomics of meat spoilage bacteria.</title>
        <authorList>
            <person name="Hilgarth M."/>
            <person name="Vogel R.F."/>
        </authorList>
    </citation>
    <scope>NUCLEOTIDE SEQUENCE [LARGE SCALE GENOMIC DNA]</scope>
    <source>
        <strain evidence="1 2">TMW2.2077</strain>
    </source>
</reference>
<gene>
    <name evidence="1" type="ORF">GYN02_18230</name>
</gene>
<keyword evidence="2" id="KW-1185">Reference proteome</keyword>
<evidence type="ECO:0000313" key="1">
    <source>
        <dbReference type="EMBL" id="MBM1197103.1"/>
    </source>
</evidence>
<protein>
    <submittedName>
        <fullName evidence="1">Uncharacterized protein</fullName>
    </submittedName>
</protein>
<name>A0ABS1ZL00_9PSED</name>
<organism evidence="1 2">
    <name type="scientific">Pseudomonas weihenstephanensis</name>
    <dbReference type="NCBI Taxonomy" id="1608994"/>
    <lineage>
        <taxon>Bacteria</taxon>
        <taxon>Pseudomonadati</taxon>
        <taxon>Pseudomonadota</taxon>
        <taxon>Gammaproteobacteria</taxon>
        <taxon>Pseudomonadales</taxon>
        <taxon>Pseudomonadaceae</taxon>
        <taxon>Pseudomonas</taxon>
    </lineage>
</organism>
<accession>A0ABS1ZL00</accession>
<dbReference type="EMBL" id="JAAEBW010000012">
    <property type="protein sequence ID" value="MBM1197103.1"/>
    <property type="molecule type" value="Genomic_DNA"/>
</dbReference>
<dbReference type="Proteomes" id="UP000809529">
    <property type="component" value="Unassembled WGS sequence"/>
</dbReference>
<comment type="caution">
    <text evidence="1">The sequence shown here is derived from an EMBL/GenBank/DDBJ whole genome shotgun (WGS) entry which is preliminary data.</text>
</comment>